<feature type="domain" description="Zinc knuckle CX2CX4HX4C" evidence="3">
    <location>
        <begin position="370"/>
        <end position="416"/>
    </location>
</feature>
<comment type="caution">
    <text evidence="4">The sequence shown here is derived from an EMBL/GenBank/DDBJ whole genome shotgun (WGS) entry which is preliminary data.</text>
</comment>
<keyword evidence="2" id="KW-1133">Transmembrane helix</keyword>
<dbReference type="InterPro" id="IPR025836">
    <property type="entry name" value="Zn_knuckle_CX2CX4HX4C"/>
</dbReference>
<feature type="compositionally biased region" description="Basic and acidic residues" evidence="1">
    <location>
        <begin position="484"/>
        <end position="497"/>
    </location>
</feature>
<proteinExistence type="predicted"/>
<organism evidence="4 5">
    <name type="scientific">Gossypium laxum</name>
    <dbReference type="NCBI Taxonomy" id="34288"/>
    <lineage>
        <taxon>Eukaryota</taxon>
        <taxon>Viridiplantae</taxon>
        <taxon>Streptophyta</taxon>
        <taxon>Embryophyta</taxon>
        <taxon>Tracheophyta</taxon>
        <taxon>Spermatophyta</taxon>
        <taxon>Magnoliopsida</taxon>
        <taxon>eudicotyledons</taxon>
        <taxon>Gunneridae</taxon>
        <taxon>Pentapetalae</taxon>
        <taxon>rosids</taxon>
        <taxon>malvids</taxon>
        <taxon>Malvales</taxon>
        <taxon>Malvaceae</taxon>
        <taxon>Malvoideae</taxon>
        <taxon>Gossypium</taxon>
    </lineage>
</organism>
<reference evidence="4 5" key="1">
    <citation type="journal article" date="2019" name="Genome Biol. Evol.">
        <title>Insights into the evolution of the New World diploid cottons (Gossypium, subgenus Houzingenia) based on genome sequencing.</title>
        <authorList>
            <person name="Grover C.E."/>
            <person name="Arick M.A. 2nd"/>
            <person name="Thrash A."/>
            <person name="Conover J.L."/>
            <person name="Sanders W.S."/>
            <person name="Peterson D.G."/>
            <person name="Frelichowski J.E."/>
            <person name="Scheffler J.A."/>
            <person name="Scheffler B.E."/>
            <person name="Wendel J.F."/>
        </authorList>
    </citation>
    <scope>NUCLEOTIDE SEQUENCE [LARGE SCALE GENOMIC DNA]</scope>
    <source>
        <strain evidence="4">4</strain>
        <tissue evidence="4">Leaf</tissue>
    </source>
</reference>
<keyword evidence="2" id="KW-0812">Transmembrane</keyword>
<evidence type="ECO:0000313" key="5">
    <source>
        <dbReference type="Proteomes" id="UP000593574"/>
    </source>
</evidence>
<name>A0A7J8ZIU1_9ROSI</name>
<dbReference type="Proteomes" id="UP000593574">
    <property type="component" value="Unassembled WGS sequence"/>
</dbReference>
<keyword evidence="2" id="KW-0472">Membrane</keyword>
<keyword evidence="5" id="KW-1185">Reference proteome</keyword>
<evidence type="ECO:0000256" key="2">
    <source>
        <dbReference type="SAM" id="Phobius"/>
    </source>
</evidence>
<evidence type="ECO:0000313" key="4">
    <source>
        <dbReference type="EMBL" id="MBA0711254.1"/>
    </source>
</evidence>
<dbReference type="PANTHER" id="PTHR31286:SF178">
    <property type="entry name" value="DUF4283 DOMAIN-CONTAINING PROTEIN"/>
    <property type="match status" value="1"/>
</dbReference>
<gene>
    <name evidence="4" type="ORF">Golax_010454</name>
</gene>
<dbReference type="AlphaFoldDB" id="A0A7J8ZIU1"/>
<evidence type="ECO:0000259" key="3">
    <source>
        <dbReference type="Pfam" id="PF14392"/>
    </source>
</evidence>
<dbReference type="Pfam" id="PF14392">
    <property type="entry name" value="zf-CCHC_4"/>
    <property type="match status" value="1"/>
</dbReference>
<feature type="transmembrane region" description="Helical" evidence="2">
    <location>
        <begin position="194"/>
        <end position="219"/>
    </location>
</feature>
<dbReference type="InterPro" id="IPR040256">
    <property type="entry name" value="At4g02000-like"/>
</dbReference>
<protein>
    <recommendedName>
        <fullName evidence="3">Zinc knuckle CX2CX4HX4C domain-containing protein</fullName>
    </recommendedName>
</protein>
<accession>A0A7J8ZIU1</accession>
<feature type="region of interest" description="Disordered" evidence="1">
    <location>
        <begin position="476"/>
        <end position="545"/>
    </location>
</feature>
<evidence type="ECO:0000256" key="1">
    <source>
        <dbReference type="SAM" id="MobiDB-lite"/>
    </source>
</evidence>
<dbReference type="PANTHER" id="PTHR31286">
    <property type="entry name" value="GLYCINE-RICH CELL WALL STRUCTURAL PROTEIN 1.8-LIKE"/>
    <property type="match status" value="1"/>
</dbReference>
<sequence>MGKTSKGFVKINFNATVGDNRIGYGAIARDDDGFVLGGGGGFIEKTMSVEEAECHAFKASIKMACQLKNHSTDVRINGARIKACKEAFINFKSADLLWTSRSCNVVTDLICTKICKEAGTWFFYMDYPMDIHDANNWTVVVVGCPCLAVGLSIGSAACRSRVYERIYVVGPAHHRLCLGLNDGKRCTVRSGYRCFGVLAPCFSGFLTVLLVVLPPLLLFCVLRSFLDIHSGLIRLTGLWVDLPQSLDCFTGFEAWAVGKIMSGEKVNRDAMYRVFKSLWFTKQEDNFVALKEGVILCLFAMPPFVKDQDLDAYAFNLTPFWLRIFNIPFEYMDRQVAMDVGKAIGEVVDIDWGDRDGGWTEYIRIRVMIDVFKPFRRVVHLVGSDGAETVCVIKYERLPAFCYICGLISHSTKKCHRKEEHIKSNDISFQYGSWLRAQIGGPNQNRGNWRNGIKVIIGKKEIDGPKGKDKIKNIEEDSESCSPMEKRPTKINREGVGKMRCKRKRMKGSNGELTEESPNRLVRRKLIGNLSPYKAVAGDQPRKEQ</sequence>
<dbReference type="EMBL" id="JABEZV010000005">
    <property type="protein sequence ID" value="MBA0711254.1"/>
    <property type="molecule type" value="Genomic_DNA"/>
</dbReference>